<dbReference type="Proteomes" id="UP000053411">
    <property type="component" value="Unassembled WGS sequence"/>
</dbReference>
<dbReference type="Gene3D" id="2.40.70.10">
    <property type="entry name" value="Acid Proteases"/>
    <property type="match status" value="1"/>
</dbReference>
<reference evidence="2 3" key="1">
    <citation type="submission" date="2015-01" db="EMBL/GenBank/DDBJ databases">
        <title>The Genome Sequence of Fonsecaea multimorphosa CBS 102226.</title>
        <authorList>
            <consortium name="The Broad Institute Genomics Platform"/>
            <person name="Cuomo C."/>
            <person name="de Hoog S."/>
            <person name="Gorbushina A."/>
            <person name="Stielow B."/>
            <person name="Teixiera M."/>
            <person name="Abouelleil A."/>
            <person name="Chapman S.B."/>
            <person name="Priest M."/>
            <person name="Young S.K."/>
            <person name="Wortman J."/>
            <person name="Nusbaum C."/>
            <person name="Birren B."/>
        </authorList>
    </citation>
    <scope>NUCLEOTIDE SEQUENCE [LARGE SCALE GENOMIC DNA]</scope>
    <source>
        <strain evidence="2 3">CBS 102226</strain>
    </source>
</reference>
<sequence>MEDDKRYKDLQRDKTRYESAGWILGNVPIDEGHERWLAKQATASRQGASSDANQTDSTYDRPTSRQTGPPRGDRAFSDSQSSWTSENSMSAVSTYNGYNGEPPAANEWPISLCFHNEEQFEGKVLLDSGAEHNWISMDVVKERHIPWDDDPSGAEIYVDFSNQQLRSLGVVKATWVINNRSVPVKFKIAPNPPFQVCFGYRFLLEKGVLRFSHHGPVAGLVKGKRKANNGEKAAIQREENTTDSLNQKIKDFLDWKKSMEQQGWKWDQTRKKFFRMKDRNVEWNETGYLLDLRVGDPAQNSP</sequence>
<feature type="compositionally biased region" description="Polar residues" evidence="1">
    <location>
        <begin position="77"/>
        <end position="88"/>
    </location>
</feature>
<feature type="region of interest" description="Disordered" evidence="1">
    <location>
        <begin position="35"/>
        <end position="88"/>
    </location>
</feature>
<dbReference type="RefSeq" id="XP_016635012.1">
    <property type="nucleotide sequence ID" value="XM_016774066.1"/>
</dbReference>
<name>A0A0D2KCL1_9EURO</name>
<dbReference type="AlphaFoldDB" id="A0A0D2KCL1"/>
<dbReference type="OrthoDB" id="3544869at2759"/>
<accession>A0A0D2KCL1</accession>
<dbReference type="VEuPathDB" id="FungiDB:Z520_03556"/>
<dbReference type="InterPro" id="IPR021109">
    <property type="entry name" value="Peptidase_aspartic_dom_sf"/>
</dbReference>
<evidence type="ECO:0000313" key="3">
    <source>
        <dbReference type="Proteomes" id="UP000053411"/>
    </source>
</evidence>
<gene>
    <name evidence="2" type="ORF">Z520_03556</name>
</gene>
<organism evidence="2 3">
    <name type="scientific">Fonsecaea multimorphosa CBS 102226</name>
    <dbReference type="NCBI Taxonomy" id="1442371"/>
    <lineage>
        <taxon>Eukaryota</taxon>
        <taxon>Fungi</taxon>
        <taxon>Dikarya</taxon>
        <taxon>Ascomycota</taxon>
        <taxon>Pezizomycotina</taxon>
        <taxon>Eurotiomycetes</taxon>
        <taxon>Chaetothyriomycetidae</taxon>
        <taxon>Chaetothyriales</taxon>
        <taxon>Herpotrichiellaceae</taxon>
        <taxon>Fonsecaea</taxon>
    </lineage>
</organism>
<proteinExistence type="predicted"/>
<dbReference type="CDD" id="cd00303">
    <property type="entry name" value="retropepsin_like"/>
    <property type="match status" value="1"/>
</dbReference>
<protein>
    <submittedName>
        <fullName evidence="2">Uncharacterized protein</fullName>
    </submittedName>
</protein>
<dbReference type="GeneID" id="27709302"/>
<dbReference type="EMBL" id="KN848066">
    <property type="protein sequence ID" value="KIY00890.1"/>
    <property type="molecule type" value="Genomic_DNA"/>
</dbReference>
<evidence type="ECO:0000313" key="2">
    <source>
        <dbReference type="EMBL" id="KIY00890.1"/>
    </source>
</evidence>
<feature type="compositionally biased region" description="Polar residues" evidence="1">
    <location>
        <begin position="41"/>
        <end position="57"/>
    </location>
</feature>
<evidence type="ECO:0000256" key="1">
    <source>
        <dbReference type="SAM" id="MobiDB-lite"/>
    </source>
</evidence>
<keyword evidence="3" id="KW-1185">Reference proteome</keyword>